<protein>
    <submittedName>
        <fullName evidence="1">Uncharacterized protein</fullName>
    </submittedName>
</protein>
<reference evidence="1" key="1">
    <citation type="journal article" date="2022" name="Plant J.">
        <title>Strategies of tolerance reflected in two North American maple genomes.</title>
        <authorList>
            <person name="McEvoy S.L."/>
            <person name="Sezen U.U."/>
            <person name="Trouern-Trend A."/>
            <person name="McMahon S.M."/>
            <person name="Schaberg P.G."/>
            <person name="Yang J."/>
            <person name="Wegrzyn J.L."/>
            <person name="Swenson N.G."/>
        </authorList>
    </citation>
    <scope>NUCLEOTIDE SEQUENCE</scope>
    <source>
        <strain evidence="1">NS2018</strain>
    </source>
</reference>
<dbReference type="PANTHER" id="PTHR34808">
    <property type="entry name" value="EXPRESSED PROTEIN"/>
    <property type="match status" value="1"/>
</dbReference>
<dbReference type="AlphaFoldDB" id="A0AA39STZ3"/>
<evidence type="ECO:0000313" key="1">
    <source>
        <dbReference type="EMBL" id="KAK0597323.1"/>
    </source>
</evidence>
<sequence>MANICCSIEMEPKTLNQGQLNIAREVAADVEKMESKEATIALIKGLESVREDQNYEQILKEENSHNKHIRVIMANICCSIEMEPKTLNQGQLNIAREVAADVEKMESKEATIALIKGLESVREDQNYEQILKEENSHNKHVIEGSCAIINSNEKPPQVIERPCQCSLMTNVNIAAESPDQINLKEPLSAPF</sequence>
<dbReference type="Proteomes" id="UP001168877">
    <property type="component" value="Unassembled WGS sequence"/>
</dbReference>
<evidence type="ECO:0000313" key="2">
    <source>
        <dbReference type="Proteomes" id="UP001168877"/>
    </source>
</evidence>
<keyword evidence="2" id="KW-1185">Reference proteome</keyword>
<proteinExistence type="predicted"/>
<organism evidence="1 2">
    <name type="scientific">Acer saccharum</name>
    <name type="common">Sugar maple</name>
    <dbReference type="NCBI Taxonomy" id="4024"/>
    <lineage>
        <taxon>Eukaryota</taxon>
        <taxon>Viridiplantae</taxon>
        <taxon>Streptophyta</taxon>
        <taxon>Embryophyta</taxon>
        <taxon>Tracheophyta</taxon>
        <taxon>Spermatophyta</taxon>
        <taxon>Magnoliopsida</taxon>
        <taxon>eudicotyledons</taxon>
        <taxon>Gunneridae</taxon>
        <taxon>Pentapetalae</taxon>
        <taxon>rosids</taxon>
        <taxon>malvids</taxon>
        <taxon>Sapindales</taxon>
        <taxon>Sapindaceae</taxon>
        <taxon>Hippocastanoideae</taxon>
        <taxon>Acereae</taxon>
        <taxon>Acer</taxon>
    </lineage>
</organism>
<dbReference type="PANTHER" id="PTHR34808:SF5">
    <property type="entry name" value="SMP DOMAIN-CONTAINING PROTEIN"/>
    <property type="match status" value="1"/>
</dbReference>
<comment type="caution">
    <text evidence="1">The sequence shown here is derived from an EMBL/GenBank/DDBJ whole genome shotgun (WGS) entry which is preliminary data.</text>
</comment>
<name>A0AA39STZ3_ACESA</name>
<dbReference type="EMBL" id="JAUESC010000004">
    <property type="protein sequence ID" value="KAK0597323.1"/>
    <property type="molecule type" value="Genomic_DNA"/>
</dbReference>
<gene>
    <name evidence="1" type="ORF">LWI29_024045</name>
</gene>
<accession>A0AA39STZ3</accession>
<reference evidence="1" key="2">
    <citation type="submission" date="2023-06" db="EMBL/GenBank/DDBJ databases">
        <authorList>
            <person name="Swenson N.G."/>
            <person name="Wegrzyn J.L."/>
            <person name="Mcevoy S.L."/>
        </authorList>
    </citation>
    <scope>NUCLEOTIDE SEQUENCE</scope>
    <source>
        <strain evidence="1">NS2018</strain>
        <tissue evidence="1">Leaf</tissue>
    </source>
</reference>